<keyword evidence="1" id="KW-0812">Transmembrane</keyword>
<evidence type="ECO:0000313" key="3">
    <source>
        <dbReference type="Proteomes" id="UP000178735"/>
    </source>
</evidence>
<reference evidence="2 3" key="1">
    <citation type="journal article" date="2016" name="Nat. Commun.">
        <title>Thousands of microbial genomes shed light on interconnected biogeochemical processes in an aquifer system.</title>
        <authorList>
            <person name="Anantharaman K."/>
            <person name="Brown C.T."/>
            <person name="Hug L.A."/>
            <person name="Sharon I."/>
            <person name="Castelle C.J."/>
            <person name="Probst A.J."/>
            <person name="Thomas B.C."/>
            <person name="Singh A."/>
            <person name="Wilkins M.J."/>
            <person name="Karaoz U."/>
            <person name="Brodie E.L."/>
            <person name="Williams K.H."/>
            <person name="Hubbard S.S."/>
            <person name="Banfield J.F."/>
        </authorList>
    </citation>
    <scope>NUCLEOTIDE SEQUENCE [LARGE SCALE GENOMIC DNA]</scope>
</reference>
<keyword evidence="1" id="KW-0472">Membrane</keyword>
<gene>
    <name evidence="2" type="ORF">A2008_08370</name>
</gene>
<dbReference type="Proteomes" id="UP000178735">
    <property type="component" value="Unassembled WGS sequence"/>
</dbReference>
<dbReference type="EMBL" id="MGFH01000184">
    <property type="protein sequence ID" value="OGM03196.1"/>
    <property type="molecule type" value="Genomic_DNA"/>
</dbReference>
<accession>A0A1F7WK34</accession>
<proteinExistence type="predicted"/>
<protein>
    <submittedName>
        <fullName evidence="2">Uncharacterized protein</fullName>
    </submittedName>
</protein>
<feature type="transmembrane region" description="Helical" evidence="1">
    <location>
        <begin position="12"/>
        <end position="32"/>
    </location>
</feature>
<evidence type="ECO:0000256" key="1">
    <source>
        <dbReference type="SAM" id="Phobius"/>
    </source>
</evidence>
<feature type="transmembrane region" description="Helical" evidence="1">
    <location>
        <begin position="44"/>
        <end position="65"/>
    </location>
</feature>
<evidence type="ECO:0000313" key="2">
    <source>
        <dbReference type="EMBL" id="OGM03196.1"/>
    </source>
</evidence>
<comment type="caution">
    <text evidence="2">The sequence shown here is derived from an EMBL/GenBank/DDBJ whole genome shotgun (WGS) entry which is preliminary data.</text>
</comment>
<sequence>MSDKIMHKNKIQLLRILFAVFAVALIISFFHYHKNFEINEKSCAICSFLTMLMAAAVTWFVFLIISPACPLATFEAVIKTIPIFLPFCALRAPPENGYIDPVIIF</sequence>
<name>A0A1F7WK34_9BACT</name>
<keyword evidence="1" id="KW-1133">Transmembrane helix</keyword>
<organism evidence="2 3">
    <name type="scientific">Candidatus Wallbacteria bacterium GWC2_49_35</name>
    <dbReference type="NCBI Taxonomy" id="1817813"/>
    <lineage>
        <taxon>Bacteria</taxon>
        <taxon>Candidatus Walliibacteriota</taxon>
    </lineage>
</organism>
<dbReference type="AlphaFoldDB" id="A0A1F7WK34"/>